<protein>
    <submittedName>
        <fullName evidence="8">H+ Antiporter protein</fullName>
    </submittedName>
</protein>
<dbReference type="GO" id="GO:0022857">
    <property type="term" value="F:transmembrane transporter activity"/>
    <property type="evidence" value="ECO:0007669"/>
    <property type="project" value="InterPro"/>
</dbReference>
<keyword evidence="4 6" id="KW-0472">Membrane</keyword>
<dbReference type="RefSeq" id="WP_026426960.1">
    <property type="nucleotide sequence ID" value="NZ_CBCRWE010000025.1"/>
</dbReference>
<comment type="subcellular location">
    <subcellularLocation>
        <location evidence="1">Cell membrane</location>
        <topology evidence="1">Multi-pass membrane protein</topology>
    </subcellularLocation>
</comment>
<evidence type="ECO:0000256" key="5">
    <source>
        <dbReference type="SAM" id="MobiDB-lite"/>
    </source>
</evidence>
<sequence length="444" mass="44884">MAGSYSRVLAHPGARSFSTAGLLARFPMSMVGISTILAVQSTYGSYSAAGLVSAVNIVALALGSPLLARLVDAHGQARVMLPATLVSAAALAAMVGATMMRMPLAVLAVLSALAGGLAGSMGSLVRSRWTVILRTPEEIHTAFSLEAALDEVVFIIGPVLATALCTSPVLPVTSGWLAALAMQLVGGLWFLSLRSTEPPAHRRAAARRRDGERADFQQVDGGQDDGGDGAGSPAGEAGRAGDAEPSARPVLRHVPVLAIIAIFLFSGAMFGANDVAVVAFASEQGAKSAAGAVLAAWSVGSLTAALVYGSRAWGWPLWKQLMAGVVFFAVGTSTFLAAPNLLVLSVLMALTGMAIAPTITTGNNIVQVTVAPSQLTEGLAWVSTALNIGVSLGSLLGGRMIDAAGAQGGYLMVAGFAWVAVLAGLAGLRGLKAVRSASSTGLAA</sequence>
<keyword evidence="9" id="KW-1185">Reference proteome</keyword>
<dbReference type="STRING" id="1278298.GCA_000428685_01918"/>
<evidence type="ECO:0000256" key="3">
    <source>
        <dbReference type="ARBA" id="ARBA00022989"/>
    </source>
</evidence>
<dbReference type="PROSITE" id="PS50850">
    <property type="entry name" value="MFS"/>
    <property type="match status" value="1"/>
</dbReference>
<feature type="transmembrane region" description="Helical" evidence="6">
    <location>
        <begin position="378"/>
        <end position="397"/>
    </location>
</feature>
<feature type="region of interest" description="Disordered" evidence="5">
    <location>
        <begin position="201"/>
        <end position="246"/>
    </location>
</feature>
<evidence type="ECO:0000313" key="9">
    <source>
        <dbReference type="Proteomes" id="UP000276899"/>
    </source>
</evidence>
<feature type="transmembrane region" description="Helical" evidence="6">
    <location>
        <begin position="256"/>
        <end position="282"/>
    </location>
</feature>
<feature type="transmembrane region" description="Helical" evidence="6">
    <location>
        <begin position="104"/>
        <end position="125"/>
    </location>
</feature>
<feature type="transmembrane region" description="Helical" evidence="6">
    <location>
        <begin position="46"/>
        <end position="67"/>
    </location>
</feature>
<evidence type="ECO:0000259" key="7">
    <source>
        <dbReference type="PROSITE" id="PS50850"/>
    </source>
</evidence>
<reference evidence="8 9" key="1">
    <citation type="submission" date="2018-12" db="EMBL/GenBank/DDBJ databases">
        <authorList>
            <consortium name="Pathogen Informatics"/>
        </authorList>
    </citation>
    <scope>NUCLEOTIDE SEQUENCE [LARGE SCALE GENOMIC DNA]</scope>
    <source>
        <strain evidence="8 9">NCTC11923</strain>
    </source>
</reference>
<feature type="transmembrane region" description="Helical" evidence="6">
    <location>
        <begin position="344"/>
        <end position="366"/>
    </location>
</feature>
<feature type="transmembrane region" description="Helical" evidence="6">
    <location>
        <begin position="20"/>
        <end position="40"/>
    </location>
</feature>
<feature type="transmembrane region" description="Helical" evidence="6">
    <location>
        <begin position="288"/>
        <end position="309"/>
    </location>
</feature>
<evidence type="ECO:0000313" key="8">
    <source>
        <dbReference type="EMBL" id="VEG74204.1"/>
    </source>
</evidence>
<evidence type="ECO:0000256" key="1">
    <source>
        <dbReference type="ARBA" id="ARBA00004651"/>
    </source>
</evidence>
<evidence type="ECO:0000256" key="2">
    <source>
        <dbReference type="ARBA" id="ARBA00022692"/>
    </source>
</evidence>
<name>A0A448KBA5_9ACTO</name>
<dbReference type="PANTHER" id="PTHR23542">
    <property type="match status" value="1"/>
</dbReference>
<evidence type="ECO:0000256" key="4">
    <source>
        <dbReference type="ARBA" id="ARBA00023136"/>
    </source>
</evidence>
<feature type="transmembrane region" description="Helical" evidence="6">
    <location>
        <begin position="321"/>
        <end position="338"/>
    </location>
</feature>
<feature type="domain" description="Major facilitator superfamily (MFS) profile" evidence="7">
    <location>
        <begin position="254"/>
        <end position="444"/>
    </location>
</feature>
<keyword evidence="3 6" id="KW-1133">Transmembrane helix</keyword>
<dbReference type="Proteomes" id="UP000276899">
    <property type="component" value="Chromosome"/>
</dbReference>
<proteinExistence type="predicted"/>
<dbReference type="KEGG" id="asla:NCTC11923_00826"/>
<keyword evidence="2 6" id="KW-0812">Transmembrane</keyword>
<dbReference type="InterPro" id="IPR011701">
    <property type="entry name" value="MFS"/>
</dbReference>
<gene>
    <name evidence="8" type="ORF">NCTC11923_00826</name>
</gene>
<dbReference type="AlphaFoldDB" id="A0A448KBA5"/>
<dbReference type="InterPro" id="IPR020846">
    <property type="entry name" value="MFS_dom"/>
</dbReference>
<dbReference type="Gene3D" id="1.20.1250.20">
    <property type="entry name" value="MFS general substrate transporter like domains"/>
    <property type="match status" value="1"/>
</dbReference>
<dbReference type="SUPFAM" id="SSF103473">
    <property type="entry name" value="MFS general substrate transporter"/>
    <property type="match status" value="1"/>
</dbReference>
<feature type="transmembrane region" description="Helical" evidence="6">
    <location>
        <begin position="176"/>
        <end position="193"/>
    </location>
</feature>
<dbReference type="GO" id="GO:0005886">
    <property type="term" value="C:plasma membrane"/>
    <property type="evidence" value="ECO:0007669"/>
    <property type="project" value="UniProtKB-SubCell"/>
</dbReference>
<evidence type="ECO:0000256" key="6">
    <source>
        <dbReference type="SAM" id="Phobius"/>
    </source>
</evidence>
<dbReference type="EMBL" id="LR134363">
    <property type="protein sequence ID" value="VEG74204.1"/>
    <property type="molecule type" value="Genomic_DNA"/>
</dbReference>
<dbReference type="PANTHER" id="PTHR23542:SF1">
    <property type="entry name" value="MAJOR FACILITATOR SUPERFAMILY (MFS) PROFILE DOMAIN-CONTAINING PROTEIN"/>
    <property type="match status" value="1"/>
</dbReference>
<organism evidence="8 9">
    <name type="scientific">Actinomyces slackii</name>
    <dbReference type="NCBI Taxonomy" id="52774"/>
    <lineage>
        <taxon>Bacteria</taxon>
        <taxon>Bacillati</taxon>
        <taxon>Actinomycetota</taxon>
        <taxon>Actinomycetes</taxon>
        <taxon>Actinomycetales</taxon>
        <taxon>Actinomycetaceae</taxon>
        <taxon>Actinomyces</taxon>
    </lineage>
</organism>
<accession>A0A448KBA5</accession>
<dbReference type="Pfam" id="PF07690">
    <property type="entry name" value="MFS_1"/>
    <property type="match status" value="1"/>
</dbReference>
<dbReference type="InterPro" id="IPR036259">
    <property type="entry name" value="MFS_trans_sf"/>
</dbReference>
<feature type="transmembrane region" description="Helical" evidence="6">
    <location>
        <begin position="79"/>
        <end position="98"/>
    </location>
</feature>
<feature type="transmembrane region" description="Helical" evidence="6">
    <location>
        <begin position="409"/>
        <end position="428"/>
    </location>
</feature>